<dbReference type="CDD" id="cd00383">
    <property type="entry name" value="trans_reg_C"/>
    <property type="match status" value="1"/>
</dbReference>
<sequence>MQVLVVEDDTRIAEALTEALQRFGHDVEWVGSGAEALKAAPSTDFVLLDLGLPDLDGQEVCRRVREASAVPIIAVTARNEELERILVLQAGADDYLVKPYSMRELLARIGAVARRVHAPAAAQAAGGSGSEGELCAFGPLLVDMRTRQVQMDGALVHLTRREFDLLAALLADAGAVRGREDLISEVWDPNWHGSTRTLDVHIGSLRSKLGGREWIQSVRGVGFRLVLPDQQ</sequence>
<dbReference type="Pfam" id="PF00072">
    <property type="entry name" value="Response_reg"/>
    <property type="match status" value="1"/>
</dbReference>
<dbReference type="HOGENOM" id="CLU_000445_30_4_11"/>
<feature type="domain" description="OmpR/PhoB-type" evidence="9">
    <location>
        <begin position="132"/>
        <end position="227"/>
    </location>
</feature>
<protein>
    <recommendedName>
        <fullName evidence="5">Sensory transduction protein RegX3</fullName>
    </recommendedName>
</protein>
<accession>A0A089XE03</accession>
<evidence type="ECO:0000256" key="7">
    <source>
        <dbReference type="PROSITE-ProRule" id="PRU01091"/>
    </source>
</evidence>
<evidence type="ECO:0000256" key="6">
    <source>
        <dbReference type="PROSITE-ProRule" id="PRU00169"/>
    </source>
</evidence>
<dbReference type="Gene3D" id="3.40.50.2300">
    <property type="match status" value="1"/>
</dbReference>
<evidence type="ECO:0000313" key="11">
    <source>
        <dbReference type="Proteomes" id="UP000029482"/>
    </source>
</evidence>
<dbReference type="InterPro" id="IPR001789">
    <property type="entry name" value="Sig_transdc_resp-reg_receiver"/>
</dbReference>
<evidence type="ECO:0000256" key="3">
    <source>
        <dbReference type="ARBA" id="ARBA00023125"/>
    </source>
</evidence>
<keyword evidence="1 6" id="KW-0597">Phosphoprotein</keyword>
<keyword evidence="2" id="KW-0805">Transcription regulation</keyword>
<dbReference type="GO" id="GO:0005829">
    <property type="term" value="C:cytosol"/>
    <property type="evidence" value="ECO:0007669"/>
    <property type="project" value="TreeGrafter"/>
</dbReference>
<name>A0A089XE03_STRGA</name>
<reference evidence="11" key="1">
    <citation type="journal article" date="2015" name="J. Biotechnol.">
        <title>Complete genome sequence of the actinobacterium Streptomyces glaucescens GLA.O (DSM 40922) consisting of a linear chromosome and one linear plasmid.</title>
        <authorList>
            <person name="Ortseifen V."/>
            <person name="Winkler A."/>
            <person name="Albersmeier A."/>
            <person name="Wendler S."/>
            <person name="Puhler A."/>
            <person name="Kalinowski J."/>
            <person name="Ruckert C."/>
        </authorList>
    </citation>
    <scope>NUCLEOTIDE SEQUENCE [LARGE SCALE GENOMIC DNA]</scope>
    <source>
        <strain evidence="11">DSM 40922 / GLA O</strain>
    </source>
</reference>
<evidence type="ECO:0000259" key="8">
    <source>
        <dbReference type="PROSITE" id="PS50110"/>
    </source>
</evidence>
<dbReference type="SUPFAM" id="SSF52172">
    <property type="entry name" value="CheY-like"/>
    <property type="match status" value="1"/>
</dbReference>
<feature type="domain" description="Response regulatory" evidence="8">
    <location>
        <begin position="2"/>
        <end position="113"/>
    </location>
</feature>
<dbReference type="Proteomes" id="UP000029482">
    <property type="component" value="Chromosome"/>
</dbReference>
<dbReference type="Pfam" id="PF00486">
    <property type="entry name" value="Trans_reg_C"/>
    <property type="match status" value="1"/>
</dbReference>
<dbReference type="OrthoDB" id="9801604at2"/>
<dbReference type="PANTHER" id="PTHR48111">
    <property type="entry name" value="REGULATOR OF RPOS"/>
    <property type="match status" value="1"/>
</dbReference>
<evidence type="ECO:0000256" key="4">
    <source>
        <dbReference type="ARBA" id="ARBA00023163"/>
    </source>
</evidence>
<evidence type="ECO:0000256" key="1">
    <source>
        <dbReference type="ARBA" id="ARBA00022553"/>
    </source>
</evidence>
<dbReference type="eggNOG" id="COG0745">
    <property type="taxonomic scope" value="Bacteria"/>
</dbReference>
<dbReference type="InterPro" id="IPR036388">
    <property type="entry name" value="WH-like_DNA-bd_sf"/>
</dbReference>
<keyword evidence="11" id="KW-1185">Reference proteome</keyword>
<dbReference type="InterPro" id="IPR011006">
    <property type="entry name" value="CheY-like_superfamily"/>
</dbReference>
<feature type="DNA-binding region" description="OmpR/PhoB-type" evidence="7">
    <location>
        <begin position="132"/>
        <end position="227"/>
    </location>
</feature>
<dbReference type="SUPFAM" id="SSF46894">
    <property type="entry name" value="C-terminal effector domain of the bipartite response regulators"/>
    <property type="match status" value="1"/>
</dbReference>
<dbReference type="EMBL" id="CP009438">
    <property type="protein sequence ID" value="AIS02233.1"/>
    <property type="molecule type" value="Genomic_DNA"/>
</dbReference>
<dbReference type="GO" id="GO:0006355">
    <property type="term" value="P:regulation of DNA-templated transcription"/>
    <property type="evidence" value="ECO:0007669"/>
    <property type="project" value="InterPro"/>
</dbReference>
<dbReference type="Gene3D" id="1.10.10.10">
    <property type="entry name" value="Winged helix-like DNA-binding domain superfamily/Winged helix DNA-binding domain"/>
    <property type="match status" value="1"/>
</dbReference>
<organism evidence="10 11">
    <name type="scientific">Streptomyces glaucescens</name>
    <dbReference type="NCBI Taxonomy" id="1907"/>
    <lineage>
        <taxon>Bacteria</taxon>
        <taxon>Bacillati</taxon>
        <taxon>Actinomycetota</taxon>
        <taxon>Actinomycetes</taxon>
        <taxon>Kitasatosporales</taxon>
        <taxon>Streptomycetaceae</taxon>
        <taxon>Streptomyces</taxon>
    </lineage>
</organism>
<dbReference type="KEGG" id="sgu:SGLAU_31495"/>
<dbReference type="PROSITE" id="PS51755">
    <property type="entry name" value="OMPR_PHOB"/>
    <property type="match status" value="1"/>
</dbReference>
<dbReference type="SMART" id="SM00448">
    <property type="entry name" value="REC"/>
    <property type="match status" value="1"/>
</dbReference>
<dbReference type="InterPro" id="IPR039420">
    <property type="entry name" value="WalR-like"/>
</dbReference>
<dbReference type="InterPro" id="IPR001867">
    <property type="entry name" value="OmpR/PhoB-type_DNA-bd"/>
</dbReference>
<proteinExistence type="predicted"/>
<dbReference type="PANTHER" id="PTHR48111:SF72">
    <property type="entry name" value="SENSORY TRANSDUCTION PROTEIN REGX3"/>
    <property type="match status" value="1"/>
</dbReference>
<keyword evidence="4" id="KW-0804">Transcription</keyword>
<evidence type="ECO:0000259" key="9">
    <source>
        <dbReference type="PROSITE" id="PS51755"/>
    </source>
</evidence>
<dbReference type="STRING" id="1907.SGLAU_31495"/>
<dbReference type="PROSITE" id="PS50110">
    <property type="entry name" value="RESPONSE_REGULATORY"/>
    <property type="match status" value="1"/>
</dbReference>
<keyword evidence="3 7" id="KW-0238">DNA-binding</keyword>
<dbReference type="GO" id="GO:0032993">
    <property type="term" value="C:protein-DNA complex"/>
    <property type="evidence" value="ECO:0007669"/>
    <property type="project" value="TreeGrafter"/>
</dbReference>
<dbReference type="InterPro" id="IPR016032">
    <property type="entry name" value="Sig_transdc_resp-reg_C-effctor"/>
</dbReference>
<gene>
    <name evidence="10" type="ORF">SGLAU_31495</name>
</gene>
<dbReference type="AlphaFoldDB" id="A0A089XE03"/>
<dbReference type="Gene3D" id="6.10.250.690">
    <property type="match status" value="1"/>
</dbReference>
<evidence type="ECO:0000313" key="10">
    <source>
        <dbReference type="EMBL" id="AIS02233.1"/>
    </source>
</evidence>
<evidence type="ECO:0000256" key="2">
    <source>
        <dbReference type="ARBA" id="ARBA00023015"/>
    </source>
</evidence>
<feature type="modified residue" description="4-aspartylphosphate" evidence="6">
    <location>
        <position position="49"/>
    </location>
</feature>
<evidence type="ECO:0000256" key="5">
    <source>
        <dbReference type="ARBA" id="ARBA00041201"/>
    </source>
</evidence>
<dbReference type="SMART" id="SM00862">
    <property type="entry name" value="Trans_reg_C"/>
    <property type="match status" value="1"/>
</dbReference>
<dbReference type="GO" id="GO:0000156">
    <property type="term" value="F:phosphorelay response regulator activity"/>
    <property type="evidence" value="ECO:0007669"/>
    <property type="project" value="TreeGrafter"/>
</dbReference>
<dbReference type="GO" id="GO:0000976">
    <property type="term" value="F:transcription cis-regulatory region binding"/>
    <property type="evidence" value="ECO:0007669"/>
    <property type="project" value="TreeGrafter"/>
</dbReference>